<accession>A0ABY9KUG3</accession>
<keyword evidence="2" id="KW-1185">Reference proteome</keyword>
<protein>
    <submittedName>
        <fullName evidence="1">Uncharacterized protein</fullName>
    </submittedName>
</protein>
<dbReference type="Proteomes" id="UP001180087">
    <property type="component" value="Chromosome"/>
</dbReference>
<gene>
    <name evidence="1" type="ORF">QR721_12195</name>
</gene>
<evidence type="ECO:0000313" key="2">
    <source>
        <dbReference type="Proteomes" id="UP001180087"/>
    </source>
</evidence>
<reference evidence="1" key="1">
    <citation type="submission" date="2023-06" db="EMBL/GenBank/DDBJ databases">
        <title>A Treasure from Seagulls: Isolation and Description of Aciduricobacillus qingdaonensis gen. nov., sp. nov., a Rare Obligately Uric Acid-utilizing Member in the Family Bacillaceae.</title>
        <authorList>
            <person name="Liu W."/>
            <person name="Wang B."/>
        </authorList>
    </citation>
    <scope>NUCLEOTIDE SEQUENCE</scope>
    <source>
        <strain evidence="1">44XB</strain>
    </source>
</reference>
<sequence length="299" mass="34574">MVDFTSFPATNADNPSDLDSVQSITFSTTEKSDEEALYQQLNIFLAKYEKSTETDKLAIAKIRENTRKLQVLVNEKEELYLRINWLERLYKVEEEIENVQTKGEVEMLQQIISDVQTCPLKIKLQRRLELIDILPLQVEKTSEGLFMDRAIEEIGSDFINLGTAGREAVIDSAVNEGFLDMEKVRQQTRELESKAVQLQTCESVKQMIVMLDTLPLSSWKELSAKWKLRIAINLIEEEQSWNGLAMLDRIIHQQVSRMDAEQNEQENMQREFKIPGGRAASVIDSQKLRYGNFEYEQND</sequence>
<evidence type="ECO:0000313" key="1">
    <source>
        <dbReference type="EMBL" id="WLV24387.1"/>
    </source>
</evidence>
<dbReference type="EMBL" id="CP129113">
    <property type="protein sequence ID" value="WLV24387.1"/>
    <property type="molecule type" value="Genomic_DNA"/>
</dbReference>
<dbReference type="RefSeq" id="WP_348027358.1">
    <property type="nucleotide sequence ID" value="NZ_CP129113.1"/>
</dbReference>
<organism evidence="1 2">
    <name type="scientific">Aciduricibacillus chroicocephali</name>
    <dbReference type="NCBI Taxonomy" id="3054939"/>
    <lineage>
        <taxon>Bacteria</taxon>
        <taxon>Bacillati</taxon>
        <taxon>Bacillota</taxon>
        <taxon>Bacilli</taxon>
        <taxon>Bacillales</taxon>
        <taxon>Bacillaceae</taxon>
        <taxon>Aciduricibacillus</taxon>
    </lineage>
</organism>
<proteinExistence type="predicted"/>
<name>A0ABY9KUG3_9BACI</name>